<dbReference type="EMBL" id="JAQIZT010000012">
    <property type="protein sequence ID" value="KAJ6977487.1"/>
    <property type="molecule type" value="Genomic_DNA"/>
</dbReference>
<dbReference type="Proteomes" id="UP001164929">
    <property type="component" value="Chromosome 12"/>
</dbReference>
<sequence length="22" mass="2511">MVAQDQPLFIFPTEVLHRGNTP</sequence>
<keyword evidence="2" id="KW-1185">Reference proteome</keyword>
<evidence type="ECO:0000313" key="2">
    <source>
        <dbReference type="Proteomes" id="UP001164929"/>
    </source>
</evidence>
<organism evidence="1 2">
    <name type="scientific">Populus alba x Populus x berolinensis</name>
    <dbReference type="NCBI Taxonomy" id="444605"/>
    <lineage>
        <taxon>Eukaryota</taxon>
        <taxon>Viridiplantae</taxon>
        <taxon>Streptophyta</taxon>
        <taxon>Embryophyta</taxon>
        <taxon>Tracheophyta</taxon>
        <taxon>Spermatophyta</taxon>
        <taxon>Magnoliopsida</taxon>
        <taxon>eudicotyledons</taxon>
        <taxon>Gunneridae</taxon>
        <taxon>Pentapetalae</taxon>
        <taxon>rosids</taxon>
        <taxon>fabids</taxon>
        <taxon>Malpighiales</taxon>
        <taxon>Salicaceae</taxon>
        <taxon>Saliceae</taxon>
        <taxon>Populus</taxon>
    </lineage>
</organism>
<evidence type="ECO:0000313" key="1">
    <source>
        <dbReference type="EMBL" id="KAJ6977487.1"/>
    </source>
</evidence>
<reference evidence="1" key="1">
    <citation type="journal article" date="2023" name="Mol. Ecol. Resour.">
        <title>Chromosome-level genome assembly of a triploid poplar Populus alba 'Berolinensis'.</title>
        <authorList>
            <person name="Chen S."/>
            <person name="Yu Y."/>
            <person name="Wang X."/>
            <person name="Wang S."/>
            <person name="Zhang T."/>
            <person name="Zhou Y."/>
            <person name="He R."/>
            <person name="Meng N."/>
            <person name="Wang Y."/>
            <person name="Liu W."/>
            <person name="Liu Z."/>
            <person name="Liu J."/>
            <person name="Guo Q."/>
            <person name="Huang H."/>
            <person name="Sederoff R.R."/>
            <person name="Wang G."/>
            <person name="Qu G."/>
            <person name="Chen S."/>
        </authorList>
    </citation>
    <scope>NUCLEOTIDE SEQUENCE</scope>
    <source>
        <strain evidence="1">SC-2020</strain>
    </source>
</reference>
<dbReference type="AlphaFoldDB" id="A0AAD6M2E8"/>
<protein>
    <submittedName>
        <fullName evidence="1">Uncharacterized protein</fullName>
    </submittedName>
</protein>
<gene>
    <name evidence="1" type="ORF">NC653_029406</name>
</gene>
<proteinExistence type="predicted"/>
<comment type="caution">
    <text evidence="1">The sequence shown here is derived from an EMBL/GenBank/DDBJ whole genome shotgun (WGS) entry which is preliminary data.</text>
</comment>
<name>A0AAD6M2E8_9ROSI</name>
<accession>A0AAD6M2E8</accession>